<dbReference type="PANTHER" id="PTHR14187:SF5">
    <property type="entry name" value="HEAT SHOCK 70 KDA PROTEIN 12A"/>
    <property type="match status" value="1"/>
</dbReference>
<dbReference type="GeneID" id="43601175"/>
<dbReference type="PANTHER" id="PTHR14187">
    <property type="entry name" value="ALPHA KINASE/ELONGATION FACTOR 2 KINASE"/>
    <property type="match status" value="1"/>
</dbReference>
<keyword evidence="4" id="KW-1185">Reference proteome</keyword>
<dbReference type="RefSeq" id="XP_031867240.1">
    <property type="nucleotide sequence ID" value="XM_032016949.1"/>
</dbReference>
<sequence length="592" mass="65796">MDHDTGNLREVLDGVENGLHNLKVHQSDDQLVIGLDFGTTFSGIAYAFASENKPELVSIMDWPGLEGRKQPKVPTVICYDPDDKTSFTWGGMKHKSNAVQGVKLLLDPDQPRPIYLPESTAKADLKKLGKPPVDVAADFIGAVYKHALAKIEASIPSDYFLMCQKQFVLSVPAVWSDKAMNTTLIAAKQAGIHPITLIKEPEAAAMYTLHTLQEKSLAVGDAFVICDAGGGTVDLISYEITSMSPRLELKELVLPKGGMAGSLGLNRRFEQSVKELVGEDQYYTLRKTKGFEQATIQFDQTIKTAFRGNSDEDYYINFPMANLEDDPTNNLVSNCWNMKGDDVKKIFDPLILDIERLVDDQVNLVKVKRMGDQHPKAQEIKAIFLVGGFGSSQYLKGRLETIHPDIQIIQPHDAWSAIVKGAVLSRLPQQASVVSTQAPRHYGVSAMEIYDDAIDKNQPMVFDASDGRNRAKRMTWYIYKGEDLKRENKINFPFYRTLDENFDADDLIFKDALVQSEQKVPPTHPGTTTQTNCVLTADLRSADRSKFKKRIGRDGAPYVDVHYNLVVTTGATLKFSLELHGTEIGSVDANYG</sequence>
<dbReference type="EMBL" id="NPIC01000008">
    <property type="protein sequence ID" value="RDL33958.1"/>
    <property type="molecule type" value="Genomic_DNA"/>
</dbReference>
<dbReference type="InterPro" id="IPR043129">
    <property type="entry name" value="ATPase_NBD"/>
</dbReference>
<dbReference type="Pfam" id="PF00012">
    <property type="entry name" value="HSP70"/>
    <property type="match status" value="1"/>
</dbReference>
<keyword evidence="1" id="KW-0547">Nucleotide-binding</keyword>
<accession>A0A370TGC5</accession>
<comment type="caution">
    <text evidence="3">The sequence shown here is derived from an EMBL/GenBank/DDBJ whole genome shotgun (WGS) entry which is preliminary data.</text>
</comment>
<evidence type="ECO:0000256" key="2">
    <source>
        <dbReference type="ARBA" id="ARBA00022840"/>
    </source>
</evidence>
<evidence type="ECO:0000313" key="3">
    <source>
        <dbReference type="EMBL" id="RDL33958.1"/>
    </source>
</evidence>
<evidence type="ECO:0000313" key="4">
    <source>
        <dbReference type="Proteomes" id="UP000254866"/>
    </source>
</evidence>
<dbReference type="SUPFAM" id="SSF53067">
    <property type="entry name" value="Actin-like ATPase domain"/>
    <property type="match status" value="2"/>
</dbReference>
<dbReference type="GO" id="GO:0140662">
    <property type="term" value="F:ATP-dependent protein folding chaperone"/>
    <property type="evidence" value="ECO:0007669"/>
    <property type="project" value="InterPro"/>
</dbReference>
<keyword evidence="2" id="KW-0067">ATP-binding</keyword>
<name>A0A370TGC5_9HELO</name>
<dbReference type="OrthoDB" id="5332281at2759"/>
<protein>
    <recommendedName>
        <fullName evidence="5">Actin-like ATPase domain-containing protein</fullName>
    </recommendedName>
</protein>
<dbReference type="AlphaFoldDB" id="A0A370TGC5"/>
<evidence type="ECO:0000256" key="1">
    <source>
        <dbReference type="ARBA" id="ARBA00022741"/>
    </source>
</evidence>
<evidence type="ECO:0008006" key="5">
    <source>
        <dbReference type="Google" id="ProtNLM"/>
    </source>
</evidence>
<gene>
    <name evidence="3" type="ORF">BP5553_08326</name>
</gene>
<dbReference type="CDD" id="cd10170">
    <property type="entry name" value="ASKHA_NBD_HSP70"/>
    <property type="match status" value="1"/>
</dbReference>
<dbReference type="GO" id="GO:0005524">
    <property type="term" value="F:ATP binding"/>
    <property type="evidence" value="ECO:0007669"/>
    <property type="project" value="UniProtKB-KW"/>
</dbReference>
<dbReference type="STRING" id="2656787.A0A370TGC5"/>
<dbReference type="InterPro" id="IPR013126">
    <property type="entry name" value="Hsp_70_fam"/>
</dbReference>
<dbReference type="Gene3D" id="3.30.420.40">
    <property type="match status" value="1"/>
</dbReference>
<dbReference type="Proteomes" id="UP000254866">
    <property type="component" value="Unassembled WGS sequence"/>
</dbReference>
<proteinExistence type="predicted"/>
<reference evidence="3 4" key="1">
    <citation type="journal article" date="2018" name="IMA Fungus">
        <title>IMA Genome-F 9: Draft genome sequence of Annulohypoxylon stygium, Aspergillus mulundensis, Berkeleyomyces basicola (syn. Thielaviopsis basicola), Ceratocystis smalleyi, two Cercospora beticola strains, Coleophoma cylindrospora, Fusarium fracticaudum, Phialophora cf. hyalina, and Morchella septimelata.</title>
        <authorList>
            <person name="Wingfield B.D."/>
            <person name="Bills G.F."/>
            <person name="Dong Y."/>
            <person name="Huang W."/>
            <person name="Nel W.J."/>
            <person name="Swalarsk-Parry B.S."/>
            <person name="Vaghefi N."/>
            <person name="Wilken P.M."/>
            <person name="An Z."/>
            <person name="de Beer Z.W."/>
            <person name="De Vos L."/>
            <person name="Chen L."/>
            <person name="Duong T.A."/>
            <person name="Gao Y."/>
            <person name="Hammerbacher A."/>
            <person name="Kikkert J.R."/>
            <person name="Li Y."/>
            <person name="Li H."/>
            <person name="Li K."/>
            <person name="Li Q."/>
            <person name="Liu X."/>
            <person name="Ma X."/>
            <person name="Naidoo K."/>
            <person name="Pethybridge S.J."/>
            <person name="Sun J."/>
            <person name="Steenkamp E.T."/>
            <person name="van der Nest M.A."/>
            <person name="van Wyk S."/>
            <person name="Wingfield M.J."/>
            <person name="Xiong C."/>
            <person name="Yue Q."/>
            <person name="Zhang X."/>
        </authorList>
    </citation>
    <scope>NUCLEOTIDE SEQUENCE [LARGE SCALE GENOMIC DNA]</scope>
    <source>
        <strain evidence="3 4">BP 5553</strain>
    </source>
</reference>
<organism evidence="3 4">
    <name type="scientific">Venustampulla echinocandica</name>
    <dbReference type="NCBI Taxonomy" id="2656787"/>
    <lineage>
        <taxon>Eukaryota</taxon>
        <taxon>Fungi</taxon>
        <taxon>Dikarya</taxon>
        <taxon>Ascomycota</taxon>
        <taxon>Pezizomycotina</taxon>
        <taxon>Leotiomycetes</taxon>
        <taxon>Helotiales</taxon>
        <taxon>Pleuroascaceae</taxon>
        <taxon>Venustampulla</taxon>
    </lineage>
</organism>